<feature type="region of interest" description="Disordered" evidence="1">
    <location>
        <begin position="316"/>
        <end position="341"/>
    </location>
</feature>
<evidence type="ECO:0000256" key="2">
    <source>
        <dbReference type="SAM" id="Phobius"/>
    </source>
</evidence>
<dbReference type="EMBL" id="JAMYWD010000012">
    <property type="protein sequence ID" value="KAJ4950197.1"/>
    <property type="molecule type" value="Genomic_DNA"/>
</dbReference>
<dbReference type="AlphaFoldDB" id="A0A9Q0GLT1"/>
<sequence length="390" mass="43381">MLFRHQAKFDVCIMDEAGQITHAIGPESAKVDSDAFDEADHDLVLLKEDRCAGQGSIIISKCSCVITFFQVLKLQIMSIRSFNLIWRSVICVLLQLYSFNWASDFAPLPLLSEESSSVFTSRGCDSLSNKKVASHIYHIPQPLLSTLPNGKAISLDRWTYLGLFLCVLGSMKSWESKRALCFQRSPLDNQQAIWDEIYRKFQTELKKRKVPFYFSAVLTFLSGSFFVTLTSVVYGYMKGSCRFDRKKVAIQKEDVRELVEHFNVSTIKHSVTDSPSFPWCTYSYAKGELLLQEDGPMIEPMASPLLGEIIDSSKNVSPVSPPPLDETLVGPDTEDEPPALIPLPLTETAADPADPTLQLSSPFEAPFHKGSKEVIPGSKSQILAVAGPLD</sequence>
<proteinExistence type="predicted"/>
<keyword evidence="2" id="KW-0812">Transmembrane</keyword>
<keyword evidence="2" id="KW-0472">Membrane</keyword>
<feature type="transmembrane region" description="Helical" evidence="2">
    <location>
        <begin position="210"/>
        <end position="237"/>
    </location>
</feature>
<evidence type="ECO:0000313" key="3">
    <source>
        <dbReference type="EMBL" id="KAJ4950197.1"/>
    </source>
</evidence>
<keyword evidence="4" id="KW-1185">Reference proteome</keyword>
<accession>A0A9Q0GLT1</accession>
<evidence type="ECO:0000256" key="1">
    <source>
        <dbReference type="SAM" id="MobiDB-lite"/>
    </source>
</evidence>
<reference evidence="3" key="1">
    <citation type="journal article" date="2023" name="Plant J.">
        <title>The genome of the king protea, Protea cynaroides.</title>
        <authorList>
            <person name="Chang J."/>
            <person name="Duong T.A."/>
            <person name="Schoeman C."/>
            <person name="Ma X."/>
            <person name="Roodt D."/>
            <person name="Barker N."/>
            <person name="Li Z."/>
            <person name="Van de Peer Y."/>
            <person name="Mizrachi E."/>
        </authorList>
    </citation>
    <scope>NUCLEOTIDE SEQUENCE</scope>
    <source>
        <tissue evidence="3">Young leaves</tissue>
    </source>
</reference>
<name>A0A9Q0GLT1_9MAGN</name>
<protein>
    <submittedName>
        <fullName evidence="3">Uncharacterized protein</fullName>
    </submittedName>
</protein>
<organism evidence="3 4">
    <name type="scientific">Protea cynaroides</name>
    <dbReference type="NCBI Taxonomy" id="273540"/>
    <lineage>
        <taxon>Eukaryota</taxon>
        <taxon>Viridiplantae</taxon>
        <taxon>Streptophyta</taxon>
        <taxon>Embryophyta</taxon>
        <taxon>Tracheophyta</taxon>
        <taxon>Spermatophyta</taxon>
        <taxon>Magnoliopsida</taxon>
        <taxon>Proteales</taxon>
        <taxon>Proteaceae</taxon>
        <taxon>Protea</taxon>
    </lineage>
</organism>
<keyword evidence="2" id="KW-1133">Transmembrane helix</keyword>
<comment type="caution">
    <text evidence="3">The sequence shown here is derived from an EMBL/GenBank/DDBJ whole genome shotgun (WGS) entry which is preliminary data.</text>
</comment>
<gene>
    <name evidence="3" type="ORF">NE237_027029</name>
</gene>
<dbReference type="Proteomes" id="UP001141806">
    <property type="component" value="Unassembled WGS sequence"/>
</dbReference>
<evidence type="ECO:0000313" key="4">
    <source>
        <dbReference type="Proteomes" id="UP001141806"/>
    </source>
</evidence>